<dbReference type="OrthoDB" id="1600564at2759"/>
<dbReference type="SUPFAM" id="SSF52266">
    <property type="entry name" value="SGNH hydrolase"/>
    <property type="match status" value="1"/>
</dbReference>
<organism evidence="3 4">
    <name type="scientific">Dendrobium nobile</name>
    <name type="common">Orchid</name>
    <dbReference type="NCBI Taxonomy" id="94219"/>
    <lineage>
        <taxon>Eukaryota</taxon>
        <taxon>Viridiplantae</taxon>
        <taxon>Streptophyta</taxon>
        <taxon>Embryophyta</taxon>
        <taxon>Tracheophyta</taxon>
        <taxon>Spermatophyta</taxon>
        <taxon>Magnoliopsida</taxon>
        <taxon>Liliopsida</taxon>
        <taxon>Asparagales</taxon>
        <taxon>Orchidaceae</taxon>
        <taxon>Epidendroideae</taxon>
        <taxon>Malaxideae</taxon>
        <taxon>Dendrobiinae</taxon>
        <taxon>Dendrobium</taxon>
    </lineage>
</organism>
<feature type="signal peptide" evidence="2">
    <location>
        <begin position="1"/>
        <end position="26"/>
    </location>
</feature>
<evidence type="ECO:0000256" key="1">
    <source>
        <dbReference type="ARBA" id="ARBA00008668"/>
    </source>
</evidence>
<dbReference type="SMR" id="A0A8T3BWB2"/>
<name>A0A8T3BWB2_DENNO</name>
<dbReference type="EMBL" id="JAGYWB010000006">
    <property type="protein sequence ID" value="KAI0520376.1"/>
    <property type="molecule type" value="Genomic_DNA"/>
</dbReference>
<comment type="caution">
    <text evidence="3">The sequence shown here is derived from an EMBL/GenBank/DDBJ whole genome shotgun (WGS) entry which is preliminary data.</text>
</comment>
<sequence length="450" mass="50089">MMVISNKRAAAFSLLAFVVFLHPLHGCAIGANQTSPRRPPAIIVFGDSIVDPGNNNVILTTIKCNFPPYGKDFVGHKATGRFSNGKIPSDIIASQLGIKEYVPAYLGTELSAYDLITGVSFASGGCGFDPLTSQLVSVLSMDDQLDLFIEYKEKVKAIVGEKKAAYITNNSEYLVVTGTDDLANTYFTTPFRRLEYDLPSYINFTVQSASTFIQKLYHLGARKIRVVGAPPIGCLPSQRTLAGGIERICDPTYNQAATFLNSQLSKEMQKLNSTLPKSKILYIDMYTPLLDIILHPSNYGFEESKRGCCGTGTLEVTLTCNSLTTFICEDASKYVFWDSYHPTERAYEILMTKLAQRYEQETEEVEGDEEEPLDLELKPVASNQDVRRMINYSMQPECATSPLALHHLILWLDISDVAHSDWSPNDFLHPVSAQNSSSRRIEWPRNKGVM</sequence>
<reference evidence="3" key="1">
    <citation type="journal article" date="2022" name="Front. Genet.">
        <title>Chromosome-Scale Assembly of the Dendrobium nobile Genome Provides Insights Into the Molecular Mechanism of the Biosynthesis of the Medicinal Active Ingredient of Dendrobium.</title>
        <authorList>
            <person name="Xu Q."/>
            <person name="Niu S.-C."/>
            <person name="Li K.-L."/>
            <person name="Zheng P.-J."/>
            <person name="Zhang X.-J."/>
            <person name="Jia Y."/>
            <person name="Liu Y."/>
            <person name="Niu Y.-X."/>
            <person name="Yu L.-H."/>
            <person name="Chen D.-F."/>
            <person name="Zhang G.-Q."/>
        </authorList>
    </citation>
    <scope>NUCLEOTIDE SEQUENCE</scope>
    <source>
        <tissue evidence="3">Leaf</tissue>
    </source>
</reference>
<dbReference type="PANTHER" id="PTHR45642:SF150">
    <property type="entry name" value="GDSL ESTERASE_LIPASE EXL3"/>
    <property type="match status" value="1"/>
</dbReference>
<feature type="chain" id="PRO_5035914927" description="GDSL esterase/lipase EXL3" evidence="2">
    <location>
        <begin position="27"/>
        <end position="450"/>
    </location>
</feature>
<evidence type="ECO:0000313" key="3">
    <source>
        <dbReference type="EMBL" id="KAI0520376.1"/>
    </source>
</evidence>
<gene>
    <name evidence="3" type="ORF">KFK09_007848</name>
</gene>
<keyword evidence="4" id="KW-1185">Reference proteome</keyword>
<dbReference type="InterPro" id="IPR036514">
    <property type="entry name" value="SGNH_hydro_sf"/>
</dbReference>
<protein>
    <recommendedName>
        <fullName evidence="5">GDSL esterase/lipase EXL3</fullName>
    </recommendedName>
</protein>
<dbReference type="GO" id="GO:0016788">
    <property type="term" value="F:hydrolase activity, acting on ester bonds"/>
    <property type="evidence" value="ECO:0007669"/>
    <property type="project" value="InterPro"/>
</dbReference>
<dbReference type="InterPro" id="IPR035669">
    <property type="entry name" value="SGNH_plant_lipase-like"/>
</dbReference>
<dbReference type="Gene3D" id="3.40.50.1110">
    <property type="entry name" value="SGNH hydrolase"/>
    <property type="match status" value="1"/>
</dbReference>
<dbReference type="AlphaFoldDB" id="A0A8T3BWB2"/>
<dbReference type="InterPro" id="IPR001087">
    <property type="entry name" value="GDSL"/>
</dbReference>
<comment type="similarity">
    <text evidence="1">Belongs to the 'GDSL' lipolytic enzyme family.</text>
</comment>
<dbReference type="CDD" id="cd01837">
    <property type="entry name" value="SGNH_plant_lipase_like"/>
    <property type="match status" value="1"/>
</dbReference>
<dbReference type="FunFam" id="3.40.50.1110:FF:000003">
    <property type="entry name" value="GDSL esterase/lipase APG"/>
    <property type="match status" value="1"/>
</dbReference>
<evidence type="ECO:0008006" key="5">
    <source>
        <dbReference type="Google" id="ProtNLM"/>
    </source>
</evidence>
<dbReference type="InterPro" id="IPR050592">
    <property type="entry name" value="GDSL_lipolytic_enzyme"/>
</dbReference>
<evidence type="ECO:0000313" key="4">
    <source>
        <dbReference type="Proteomes" id="UP000829196"/>
    </source>
</evidence>
<keyword evidence="2" id="KW-0732">Signal</keyword>
<accession>A0A8T3BWB2</accession>
<dbReference type="Proteomes" id="UP000829196">
    <property type="component" value="Unassembled WGS sequence"/>
</dbReference>
<proteinExistence type="inferred from homology"/>
<evidence type="ECO:0000256" key="2">
    <source>
        <dbReference type="SAM" id="SignalP"/>
    </source>
</evidence>
<dbReference type="Pfam" id="PF00657">
    <property type="entry name" value="Lipase_GDSL"/>
    <property type="match status" value="1"/>
</dbReference>
<dbReference type="PANTHER" id="PTHR45642">
    <property type="entry name" value="GDSL ESTERASE/LIPASE EXL3"/>
    <property type="match status" value="1"/>
</dbReference>